<feature type="chain" id="PRO_5011665026" evidence="1">
    <location>
        <begin position="27"/>
        <end position="273"/>
    </location>
</feature>
<evidence type="ECO:0000256" key="1">
    <source>
        <dbReference type="SAM" id="SignalP"/>
    </source>
</evidence>
<dbReference type="Gene3D" id="3.40.190.10">
    <property type="entry name" value="Periplasmic binding protein-like II"/>
    <property type="match status" value="2"/>
</dbReference>
<sequence>MSQLLGRGIRGCALFVAMLAAGPLAAQQVVHVGGAFFPPYVVKAEQSQHAGLLPNLLDALNRAQSDFRFIVRPTSIPRRFRDLEQGRIDMSMFENPAWGWQEIAHSVVDMGLEDAEVFVARAEPGRGQGYFKRLRGKRLALFNGYHYGFADFNAEPQFLARNFDATLSYSHDSNLLMVLHGRADIALATRSYVSDFLERHRQYAGQLLISERVDQRYRHQVLLRPAAPISAAQLGRLFEQLRRNGQLAAIFAPYRIEVRSGAADSSVTAGASD</sequence>
<dbReference type="EMBL" id="FOWX01000002">
    <property type="protein sequence ID" value="SFO89370.1"/>
    <property type="molecule type" value="Genomic_DNA"/>
</dbReference>
<dbReference type="RefSeq" id="WP_090497230.1">
    <property type="nucleotide sequence ID" value="NZ_FOWX01000002.1"/>
</dbReference>
<dbReference type="STRING" id="289003.SAMN05216190_102121"/>
<keyword evidence="1" id="KW-0732">Signal</keyword>
<organism evidence="2 3">
    <name type="scientific">Pseudomonas borbori</name>
    <dbReference type="NCBI Taxonomy" id="289003"/>
    <lineage>
        <taxon>Bacteria</taxon>
        <taxon>Pseudomonadati</taxon>
        <taxon>Pseudomonadota</taxon>
        <taxon>Gammaproteobacteria</taxon>
        <taxon>Pseudomonadales</taxon>
        <taxon>Pseudomonadaceae</taxon>
        <taxon>Pseudomonas</taxon>
    </lineage>
</organism>
<evidence type="ECO:0000313" key="3">
    <source>
        <dbReference type="Proteomes" id="UP000198784"/>
    </source>
</evidence>
<protein>
    <submittedName>
        <fullName evidence="2">Amino acid ABC transporter substrate-binding protein, PAAT family</fullName>
    </submittedName>
</protein>
<gene>
    <name evidence="2" type="ORF">SAMN05216190_102121</name>
</gene>
<name>A0A1I5KW54_9PSED</name>
<keyword evidence="3" id="KW-1185">Reference proteome</keyword>
<feature type="signal peptide" evidence="1">
    <location>
        <begin position="1"/>
        <end position="26"/>
    </location>
</feature>
<reference evidence="3" key="1">
    <citation type="submission" date="2016-10" db="EMBL/GenBank/DDBJ databases">
        <authorList>
            <person name="Varghese N."/>
            <person name="Submissions S."/>
        </authorList>
    </citation>
    <scope>NUCLEOTIDE SEQUENCE [LARGE SCALE GENOMIC DNA]</scope>
    <source>
        <strain evidence="3">DSM 17834</strain>
    </source>
</reference>
<dbReference type="AlphaFoldDB" id="A0A1I5KW54"/>
<evidence type="ECO:0000313" key="2">
    <source>
        <dbReference type="EMBL" id="SFO89370.1"/>
    </source>
</evidence>
<dbReference type="SUPFAM" id="SSF53850">
    <property type="entry name" value="Periplasmic binding protein-like II"/>
    <property type="match status" value="1"/>
</dbReference>
<accession>A0A1I5KW54</accession>
<proteinExistence type="predicted"/>
<dbReference type="Proteomes" id="UP000198784">
    <property type="component" value="Unassembled WGS sequence"/>
</dbReference>
<dbReference type="OrthoDB" id="8747607at2"/>